<evidence type="ECO:0000256" key="1">
    <source>
        <dbReference type="SAM" id="MobiDB-lite"/>
    </source>
</evidence>
<accession>A0AAV9S910</accession>
<dbReference type="InterPro" id="IPR053082">
    <property type="entry name" value="Nuclear_GTPase_SLIP-GC"/>
</dbReference>
<dbReference type="Gene3D" id="3.40.50.300">
    <property type="entry name" value="P-loop containing nucleotide triphosphate hydrolases"/>
    <property type="match status" value="1"/>
</dbReference>
<feature type="domain" description="Dynamin N-terminal" evidence="2">
    <location>
        <begin position="333"/>
        <end position="564"/>
    </location>
</feature>
<feature type="region of interest" description="Disordered" evidence="1">
    <location>
        <begin position="28"/>
        <end position="48"/>
    </location>
</feature>
<comment type="caution">
    <text evidence="3">The sequence shown here is derived from an EMBL/GenBank/DDBJ whole genome shotgun (WGS) entry which is preliminary data.</text>
</comment>
<dbReference type="Gene3D" id="1.10.150.50">
    <property type="entry name" value="Transcription Factor, Ets-1"/>
    <property type="match status" value="1"/>
</dbReference>
<dbReference type="SUPFAM" id="SSF47769">
    <property type="entry name" value="SAM/Pointed domain"/>
    <property type="match status" value="1"/>
</dbReference>
<gene>
    <name evidence="3" type="ORF">CRENBAI_025153</name>
</gene>
<sequence length="970" mass="110494">MKLKAEQQRSSECAEAMLDLSAEHPRMNLEETGTGPTVPQSEVVSGNGTLNDQDYVDAVCQTEQTMDDIEKMEDVLQQNTTELADLRTKALETEYNRESFEKNEDKTKFYTGLPNFLVLLQIFELCEPYITCDASSMTVTSDNPIRGGPHVGHSGFSQRPLSIHENPFLVLVMDDFVCKILNDWGLNEWIGNFEDGGINMNNLYCLEDQDIDKLISKVGPRAYFRKQLKLLKEQQNTNDSDTKNTEPFSTQVQKNTTAQAEVRKRKLDQEETNKGQPRAKQCRRSMPELIILSNVKNVMADVLAKLRSQEKTKLIAFLGNTIRDLETDKRELVGVFGRTGAGKTSLINAVIEEKKLLPSGDVEACTSVMIKVEANTCNTKYEAHVEFITKEEWKDELWSISQFHSDTADQNNDYDDDYQDVAEKLSALYGEEWKQKSSEKLMDARYFSEIPEFLQSTKKILSCETAKELSAKMIKYTRTDSNLGGDKGIKRWYWPLVKCVTVKVPHNSFLKHVTLVDLPGNGDRNKSRDAMWKGIIGNCSTVWIVTEINRAAADRESWEILKSVSSLLGNAGECRHIHFICTKSDVIEDSPDHSADVQGLILRRNTKTKAAVGKEFNKLHKMKKHFSDDCFQVFTVSSKEFLKRKVLSPENTEIPKLQEFLQNLNDCHSETLNYIYRAQGILSLIQGARLKKAPGKNKDGKTGSAYHRTLKSVFKNGGVYKPKKGKEINLNMKLTSFLTDSIDEEFRKTFPNERKCGPFNGVINNFSLDTKSLKQTYKDVKLQLIFLKTEEEKIKTKLNKRIRDQKKIIYSSLMQTIEETMQECYKMAAGYSGPGMLEKMRETLVKHVHESKDTMFEKAKDVMLTHLLSLRVEILNTMMDTLKNSIELSLRTDGDSIPDVSTELTMTKHQLIVDHSVISNPSSLTSNNFSTICLSVGLLYIRSLNKKGLFVYRLLQVKQFDFLCLTETWQ</sequence>
<protein>
    <recommendedName>
        <fullName evidence="2">Dynamin N-terminal domain-containing protein</fullName>
    </recommendedName>
</protein>
<dbReference type="AlphaFoldDB" id="A0AAV9S910"/>
<dbReference type="EMBL" id="JAHHUM010000657">
    <property type="protein sequence ID" value="KAK5617888.1"/>
    <property type="molecule type" value="Genomic_DNA"/>
</dbReference>
<evidence type="ECO:0000313" key="4">
    <source>
        <dbReference type="Proteomes" id="UP001311232"/>
    </source>
</evidence>
<dbReference type="Pfam" id="PF00350">
    <property type="entry name" value="Dynamin_N"/>
    <property type="match status" value="1"/>
</dbReference>
<dbReference type="PANTHER" id="PTHR47308">
    <property type="entry name" value="NUCLEAR GTPASE SLIP-GC"/>
    <property type="match status" value="1"/>
</dbReference>
<evidence type="ECO:0000313" key="3">
    <source>
        <dbReference type="EMBL" id="KAK5617888.1"/>
    </source>
</evidence>
<feature type="compositionally biased region" description="Polar residues" evidence="1">
    <location>
        <begin position="34"/>
        <end position="48"/>
    </location>
</feature>
<feature type="compositionally biased region" description="Polar residues" evidence="1">
    <location>
        <begin position="235"/>
        <end position="259"/>
    </location>
</feature>
<reference evidence="3 4" key="1">
    <citation type="submission" date="2021-06" db="EMBL/GenBank/DDBJ databases">
        <authorList>
            <person name="Palmer J.M."/>
        </authorList>
    </citation>
    <scope>NUCLEOTIDE SEQUENCE [LARGE SCALE GENOMIC DNA]</scope>
    <source>
        <strain evidence="3 4">MEX-2019</strain>
        <tissue evidence="3">Muscle</tissue>
    </source>
</reference>
<dbReference type="InterPro" id="IPR027417">
    <property type="entry name" value="P-loop_NTPase"/>
</dbReference>
<organism evidence="3 4">
    <name type="scientific">Crenichthys baileyi</name>
    <name type="common">White River springfish</name>
    <dbReference type="NCBI Taxonomy" id="28760"/>
    <lineage>
        <taxon>Eukaryota</taxon>
        <taxon>Metazoa</taxon>
        <taxon>Chordata</taxon>
        <taxon>Craniata</taxon>
        <taxon>Vertebrata</taxon>
        <taxon>Euteleostomi</taxon>
        <taxon>Actinopterygii</taxon>
        <taxon>Neopterygii</taxon>
        <taxon>Teleostei</taxon>
        <taxon>Neoteleostei</taxon>
        <taxon>Acanthomorphata</taxon>
        <taxon>Ovalentaria</taxon>
        <taxon>Atherinomorphae</taxon>
        <taxon>Cyprinodontiformes</taxon>
        <taxon>Goodeidae</taxon>
        <taxon>Crenichthys</taxon>
    </lineage>
</organism>
<dbReference type="InterPro" id="IPR013761">
    <property type="entry name" value="SAM/pointed_sf"/>
</dbReference>
<proteinExistence type="predicted"/>
<dbReference type="PANTHER" id="PTHR47308:SF1">
    <property type="entry name" value="NUCLEAR GTPASE SLIP-GC"/>
    <property type="match status" value="1"/>
</dbReference>
<feature type="region of interest" description="Disordered" evidence="1">
    <location>
        <begin position="235"/>
        <end position="280"/>
    </location>
</feature>
<evidence type="ECO:0000259" key="2">
    <source>
        <dbReference type="Pfam" id="PF00350"/>
    </source>
</evidence>
<name>A0AAV9S910_9TELE</name>
<keyword evidence="4" id="KW-1185">Reference proteome</keyword>
<dbReference type="Proteomes" id="UP001311232">
    <property type="component" value="Unassembled WGS sequence"/>
</dbReference>
<dbReference type="GO" id="GO:0003924">
    <property type="term" value="F:GTPase activity"/>
    <property type="evidence" value="ECO:0007669"/>
    <property type="project" value="TreeGrafter"/>
</dbReference>
<dbReference type="SUPFAM" id="SSF52540">
    <property type="entry name" value="P-loop containing nucleoside triphosphate hydrolases"/>
    <property type="match status" value="1"/>
</dbReference>
<dbReference type="InterPro" id="IPR045063">
    <property type="entry name" value="Dynamin_N"/>
</dbReference>